<protein>
    <submittedName>
        <fullName evidence="1">Uncharacterized protein</fullName>
    </submittedName>
</protein>
<name>A0A2H0X8W9_UNCKA</name>
<reference evidence="2" key="1">
    <citation type="submission" date="2017-09" db="EMBL/GenBank/DDBJ databases">
        <title>Depth-based differentiation of microbial function through sediment-hosted aquifers and enrichment of novel symbionts in the deep terrestrial subsurface.</title>
        <authorList>
            <person name="Probst A.J."/>
            <person name="Ladd B."/>
            <person name="Jarett J.K."/>
            <person name="Geller-Mcgrath D.E."/>
            <person name="Sieber C.M.K."/>
            <person name="Emerson J.B."/>
            <person name="Anantharaman K."/>
            <person name="Thomas B.C."/>
            <person name="Malmstrom R."/>
            <person name="Stieglmeier M."/>
            <person name="Klingl A."/>
            <person name="Woyke T."/>
            <person name="Ryan C.M."/>
            <person name="Banfield J.F."/>
        </authorList>
    </citation>
    <scope>NUCLEOTIDE SEQUENCE [LARGE SCALE GENOMIC DNA]</scope>
</reference>
<proteinExistence type="predicted"/>
<organism evidence="1 2">
    <name type="scientific">candidate division WWE3 bacterium CG08_land_8_20_14_0_20_43_13</name>
    <dbReference type="NCBI Taxonomy" id="1975087"/>
    <lineage>
        <taxon>Bacteria</taxon>
        <taxon>Katanobacteria</taxon>
    </lineage>
</organism>
<dbReference type="AlphaFoldDB" id="A0A2H0X8W9"/>
<comment type="caution">
    <text evidence="1">The sequence shown here is derived from an EMBL/GenBank/DDBJ whole genome shotgun (WGS) entry which is preliminary data.</text>
</comment>
<dbReference type="EMBL" id="PEYW01000048">
    <property type="protein sequence ID" value="PIS20548.1"/>
    <property type="molecule type" value="Genomic_DNA"/>
</dbReference>
<evidence type="ECO:0000313" key="2">
    <source>
        <dbReference type="Proteomes" id="UP000231414"/>
    </source>
</evidence>
<dbReference type="Proteomes" id="UP000231414">
    <property type="component" value="Unassembled WGS sequence"/>
</dbReference>
<sequence>MDLKKLVADVKKIGRFKDSKQAKSAINSVFLSLRQRNVNEDAGGVKNFFTSDLRNQLKSQTAFSGVHTFLFASPSEFSSILLANLRVRVQCSFEDVCDSQEILSNVFYGLKQQLTTEESVAVAEEIGDGELEKLWRDA</sequence>
<gene>
    <name evidence="1" type="ORF">COT52_03215</name>
</gene>
<evidence type="ECO:0000313" key="1">
    <source>
        <dbReference type="EMBL" id="PIS20548.1"/>
    </source>
</evidence>
<accession>A0A2H0X8W9</accession>